<dbReference type="InterPro" id="IPR001647">
    <property type="entry name" value="HTH_TetR"/>
</dbReference>
<keyword evidence="5" id="KW-1185">Reference proteome</keyword>
<dbReference type="PANTHER" id="PTHR30055:SF146">
    <property type="entry name" value="HTH-TYPE TRANSCRIPTIONAL DUAL REGULATOR CECR"/>
    <property type="match status" value="1"/>
</dbReference>
<evidence type="ECO:0000313" key="5">
    <source>
        <dbReference type="Proteomes" id="UP000247763"/>
    </source>
</evidence>
<protein>
    <submittedName>
        <fullName evidence="4">TetR family transcriptional regulator</fullName>
    </submittedName>
</protein>
<dbReference type="SUPFAM" id="SSF46689">
    <property type="entry name" value="Homeodomain-like"/>
    <property type="match status" value="1"/>
</dbReference>
<dbReference type="RefSeq" id="WP_110451166.1">
    <property type="nucleotide sequence ID" value="NZ_CP029479.1"/>
</dbReference>
<evidence type="ECO:0000256" key="1">
    <source>
        <dbReference type="ARBA" id="ARBA00023125"/>
    </source>
</evidence>
<dbReference type="InterPro" id="IPR009057">
    <property type="entry name" value="Homeodomain-like_sf"/>
</dbReference>
<dbReference type="EMBL" id="CP029479">
    <property type="protein sequence ID" value="AWM78600.1"/>
    <property type="molecule type" value="Genomic_DNA"/>
</dbReference>
<dbReference type="PRINTS" id="PR00455">
    <property type="entry name" value="HTHTETR"/>
</dbReference>
<feature type="DNA-binding region" description="H-T-H motif" evidence="2">
    <location>
        <begin position="32"/>
        <end position="51"/>
    </location>
</feature>
<dbReference type="AlphaFoldDB" id="A0A2Z3HZU9"/>
<dbReference type="InterPro" id="IPR036271">
    <property type="entry name" value="Tet_transcr_reg_TetR-rel_C_sf"/>
</dbReference>
<evidence type="ECO:0000313" key="4">
    <source>
        <dbReference type="EMBL" id="AWM78600.1"/>
    </source>
</evidence>
<dbReference type="KEGG" id="phb:HYN04_13040"/>
<evidence type="ECO:0000259" key="3">
    <source>
        <dbReference type="PROSITE" id="PS50977"/>
    </source>
</evidence>
<dbReference type="InterPro" id="IPR039536">
    <property type="entry name" value="TetR_C_Proteobacteria"/>
</dbReference>
<dbReference type="PANTHER" id="PTHR30055">
    <property type="entry name" value="HTH-TYPE TRANSCRIPTIONAL REGULATOR RUTR"/>
    <property type="match status" value="1"/>
</dbReference>
<dbReference type="GO" id="GO:0000976">
    <property type="term" value="F:transcription cis-regulatory region binding"/>
    <property type="evidence" value="ECO:0007669"/>
    <property type="project" value="TreeGrafter"/>
</dbReference>
<dbReference type="OrthoDB" id="5292901at2"/>
<dbReference type="GO" id="GO:0003700">
    <property type="term" value="F:DNA-binding transcription factor activity"/>
    <property type="evidence" value="ECO:0007669"/>
    <property type="project" value="TreeGrafter"/>
</dbReference>
<dbReference type="Pfam" id="PF14246">
    <property type="entry name" value="TetR_C_7"/>
    <property type="match status" value="1"/>
</dbReference>
<dbReference type="PROSITE" id="PS50977">
    <property type="entry name" value="HTH_TETR_2"/>
    <property type="match status" value="1"/>
</dbReference>
<proteinExistence type="predicted"/>
<dbReference type="Pfam" id="PF00440">
    <property type="entry name" value="TetR_N"/>
    <property type="match status" value="1"/>
</dbReference>
<sequence>MPRRLGQVDESKGLAILEAARHALAERGMGASIEDIARRANVSKQTVYNRFGSKAELVRILVERRVDEITAHLDSPGSGDGPEEALAGYARVVLESIATPSSIALLRIHIQGAAEMPDLARTFFETGARTSRARLAAFLEGETRAGRLRVDDCALAAEFFAGMVIGSHQTGRLLGVDSDLAPTAIDRIAREAAGRFVRAYAA</sequence>
<feature type="domain" description="HTH tetR-type" evidence="3">
    <location>
        <begin position="10"/>
        <end position="69"/>
    </location>
</feature>
<accession>A0A2Z3HZU9</accession>
<organism evidence="4 5">
    <name type="scientific">Phenylobacterium parvum</name>
    <dbReference type="NCBI Taxonomy" id="2201350"/>
    <lineage>
        <taxon>Bacteria</taxon>
        <taxon>Pseudomonadati</taxon>
        <taxon>Pseudomonadota</taxon>
        <taxon>Alphaproteobacteria</taxon>
        <taxon>Caulobacterales</taxon>
        <taxon>Caulobacteraceae</taxon>
        <taxon>Phenylobacterium</taxon>
    </lineage>
</organism>
<dbReference type="Gene3D" id="1.10.10.60">
    <property type="entry name" value="Homeodomain-like"/>
    <property type="match status" value="1"/>
</dbReference>
<keyword evidence="1 2" id="KW-0238">DNA-binding</keyword>
<name>A0A2Z3HZU9_9CAUL</name>
<evidence type="ECO:0000256" key="2">
    <source>
        <dbReference type="PROSITE-ProRule" id="PRU00335"/>
    </source>
</evidence>
<reference evidence="5" key="1">
    <citation type="submission" date="2018-05" db="EMBL/GenBank/DDBJ databases">
        <title>Genome sequencing of Phenylobacterium sp. HYN0004.</title>
        <authorList>
            <person name="Yi H."/>
            <person name="Baek C."/>
        </authorList>
    </citation>
    <scope>NUCLEOTIDE SEQUENCE [LARGE SCALE GENOMIC DNA]</scope>
    <source>
        <strain evidence="5">HYN0004</strain>
    </source>
</reference>
<dbReference type="Gene3D" id="1.10.357.10">
    <property type="entry name" value="Tetracycline Repressor, domain 2"/>
    <property type="match status" value="1"/>
</dbReference>
<gene>
    <name evidence="4" type="ORF">HYN04_13040</name>
</gene>
<dbReference type="SUPFAM" id="SSF48498">
    <property type="entry name" value="Tetracyclin repressor-like, C-terminal domain"/>
    <property type="match status" value="1"/>
</dbReference>
<dbReference type="Proteomes" id="UP000247763">
    <property type="component" value="Chromosome"/>
</dbReference>
<dbReference type="InterPro" id="IPR050109">
    <property type="entry name" value="HTH-type_TetR-like_transc_reg"/>
</dbReference>